<protein>
    <submittedName>
        <fullName evidence="1">Uncharacterized protein</fullName>
    </submittedName>
</protein>
<keyword evidence="2" id="KW-1185">Reference proteome</keyword>
<sequence>MLPVDLRALQDLASRAIVSISCAIEDVLEDSQRGYLLEAMQALDDIEATLETAFEMSMDTAGSEGAVPSLRIVGSQETSGVSQVA</sequence>
<name>A0ABT9EAX2_9PROT</name>
<organism evidence="1 2">
    <name type="scientific">Paracraurococcus lichenis</name>
    <dbReference type="NCBI Taxonomy" id="3064888"/>
    <lineage>
        <taxon>Bacteria</taxon>
        <taxon>Pseudomonadati</taxon>
        <taxon>Pseudomonadota</taxon>
        <taxon>Alphaproteobacteria</taxon>
        <taxon>Acetobacterales</taxon>
        <taxon>Roseomonadaceae</taxon>
        <taxon>Paracraurococcus</taxon>
    </lineage>
</organism>
<dbReference type="RefSeq" id="WP_305107983.1">
    <property type="nucleotide sequence ID" value="NZ_JAUTWS010000072.1"/>
</dbReference>
<accession>A0ABT9EAX2</accession>
<evidence type="ECO:0000313" key="2">
    <source>
        <dbReference type="Proteomes" id="UP001243009"/>
    </source>
</evidence>
<comment type="caution">
    <text evidence="1">The sequence shown here is derived from an EMBL/GenBank/DDBJ whole genome shotgun (WGS) entry which is preliminary data.</text>
</comment>
<dbReference type="Proteomes" id="UP001243009">
    <property type="component" value="Unassembled WGS sequence"/>
</dbReference>
<reference evidence="1 2" key="1">
    <citation type="submission" date="2023-08" db="EMBL/GenBank/DDBJ databases">
        <title>The draft genome sequence of Paracraurococcus sp. LOR1-02.</title>
        <authorList>
            <person name="Kingkaew E."/>
            <person name="Tanasupawat S."/>
        </authorList>
    </citation>
    <scope>NUCLEOTIDE SEQUENCE [LARGE SCALE GENOMIC DNA]</scope>
    <source>
        <strain evidence="1 2">LOR1-02</strain>
    </source>
</reference>
<gene>
    <name evidence="1" type="ORF">Q7A36_32645</name>
</gene>
<evidence type="ECO:0000313" key="1">
    <source>
        <dbReference type="EMBL" id="MDO9713123.1"/>
    </source>
</evidence>
<proteinExistence type="predicted"/>
<dbReference type="EMBL" id="JAUTWS010000072">
    <property type="protein sequence ID" value="MDO9713123.1"/>
    <property type="molecule type" value="Genomic_DNA"/>
</dbReference>